<dbReference type="RefSeq" id="WP_239262950.1">
    <property type="nucleotide sequence ID" value="NZ_JAKRCV010000011.1"/>
</dbReference>
<accession>A0ABS9Q0E6</accession>
<evidence type="ECO:0008006" key="3">
    <source>
        <dbReference type="Google" id="ProtNLM"/>
    </source>
</evidence>
<name>A0ABS9Q0E6_9MICO</name>
<sequence length="285" mass="30743">MSLYVEPAENLAEAWLRTLEAVHAQGGNAVNVITTVTDPCAPDSPAIRSAVDALLVDGHRSGTRLQSIETVAGTIFPAELYNDPGEAFDPTQGAAQTEMLDGAAEDLYDAYLDILPTLRTDRANKSGTYFSRMISWPGKTADGTNQVAARITSLRAARVKNHTRRNIDDIVIGGEAEQPVDPVSGLQVYAATDRRTMGFPCLVHVDLTLYQGHLSMAAVYRHQLLITKAYGNLLGLARLLRFLADQSGFEVGELMISATMANAEHPTYTKGEVAALIAAARQDTQ</sequence>
<dbReference type="Proteomes" id="UP001521931">
    <property type="component" value="Unassembled WGS sequence"/>
</dbReference>
<keyword evidence="2" id="KW-1185">Reference proteome</keyword>
<organism evidence="1 2">
    <name type="scientific">Arsenicicoccus bolidensis</name>
    <dbReference type="NCBI Taxonomy" id="229480"/>
    <lineage>
        <taxon>Bacteria</taxon>
        <taxon>Bacillati</taxon>
        <taxon>Actinomycetota</taxon>
        <taxon>Actinomycetes</taxon>
        <taxon>Micrococcales</taxon>
        <taxon>Intrasporangiaceae</taxon>
        <taxon>Arsenicicoccus</taxon>
    </lineage>
</organism>
<dbReference type="EMBL" id="JAKRCV010000011">
    <property type="protein sequence ID" value="MCG7321348.1"/>
    <property type="molecule type" value="Genomic_DNA"/>
</dbReference>
<reference evidence="1 2" key="1">
    <citation type="submission" date="2022-02" db="EMBL/GenBank/DDBJ databases">
        <title>Uncovering new skin microbiome diversity through culturing and metagenomics.</title>
        <authorList>
            <person name="Conlan S."/>
            <person name="Deming C."/>
            <person name="Nisc Comparative Sequencing Program N."/>
            <person name="Segre J.A."/>
        </authorList>
    </citation>
    <scope>NUCLEOTIDE SEQUENCE [LARGE SCALE GENOMIC DNA]</scope>
    <source>
        <strain evidence="1 2">ACRQZ</strain>
    </source>
</reference>
<dbReference type="InterPro" id="IPR036926">
    <property type="entry name" value="Thymidate_synth/dCMP_Mease_sf"/>
</dbReference>
<dbReference type="SUPFAM" id="SSF55831">
    <property type="entry name" value="Thymidylate synthase/dCMP hydroxymethylase"/>
    <property type="match status" value="1"/>
</dbReference>
<evidence type="ECO:0000313" key="1">
    <source>
        <dbReference type="EMBL" id="MCG7321348.1"/>
    </source>
</evidence>
<comment type="caution">
    <text evidence="1">The sequence shown here is derived from an EMBL/GenBank/DDBJ whole genome shotgun (WGS) entry which is preliminary data.</text>
</comment>
<protein>
    <recommendedName>
        <fullName evidence="3">Thymidylate synthase</fullName>
    </recommendedName>
</protein>
<evidence type="ECO:0000313" key="2">
    <source>
        <dbReference type="Proteomes" id="UP001521931"/>
    </source>
</evidence>
<proteinExistence type="predicted"/>
<dbReference type="Gene3D" id="3.30.572.10">
    <property type="entry name" value="Thymidylate synthase/dCMP hydroxymethylase domain"/>
    <property type="match status" value="1"/>
</dbReference>
<gene>
    <name evidence="1" type="ORF">MHL29_05485</name>
</gene>